<dbReference type="Pfam" id="PF05939">
    <property type="entry name" value="Phage_min_tail"/>
    <property type="match status" value="1"/>
</dbReference>
<protein>
    <submittedName>
        <fullName evidence="1">Phage tail protein</fullName>
    </submittedName>
</protein>
<dbReference type="RefSeq" id="WP_174474166.1">
    <property type="nucleotide sequence ID" value="NZ_CP171986.1"/>
</dbReference>
<comment type="caution">
    <text evidence="1">The sequence shown here is derived from an EMBL/GenBank/DDBJ whole genome shotgun (WGS) entry which is preliminary data.</text>
</comment>
<keyword evidence="2" id="KW-1185">Reference proteome</keyword>
<evidence type="ECO:0000313" key="2">
    <source>
        <dbReference type="Proteomes" id="UP000605086"/>
    </source>
</evidence>
<name>A0ABX2KL00_9PROT</name>
<sequence length="129" mass="14624">MAGETTSQNATSQNGVPVFLPPCPPVTGSTIEPEVKVLTAGFGDGYTQRAPDGIHNIRDQYSLSWEYLDTDQARAIEEFLRARRGAESFLWKPPGEPDRRRWICSKWKRTRTHYLFSSISATFVEVFDL</sequence>
<dbReference type="InterPro" id="IPR010265">
    <property type="entry name" value="Phage_lambda_TipM"/>
</dbReference>
<dbReference type="EMBL" id="WHOS01000058">
    <property type="protein sequence ID" value="NUB03237.1"/>
    <property type="molecule type" value="Genomic_DNA"/>
</dbReference>
<evidence type="ECO:0000313" key="1">
    <source>
        <dbReference type="EMBL" id="NUB03237.1"/>
    </source>
</evidence>
<dbReference type="Proteomes" id="UP000605086">
    <property type="component" value="Unassembled WGS sequence"/>
</dbReference>
<organism evidence="1 2">
    <name type="scientific">Azospirillum melinis</name>
    <dbReference type="NCBI Taxonomy" id="328839"/>
    <lineage>
        <taxon>Bacteria</taxon>
        <taxon>Pseudomonadati</taxon>
        <taxon>Pseudomonadota</taxon>
        <taxon>Alphaproteobacteria</taxon>
        <taxon>Rhodospirillales</taxon>
        <taxon>Azospirillaceae</taxon>
        <taxon>Azospirillum</taxon>
    </lineage>
</organism>
<gene>
    <name evidence="1" type="ORF">GBZ48_28845</name>
</gene>
<proteinExistence type="predicted"/>
<accession>A0ABX2KL00</accession>
<reference evidence="1 2" key="1">
    <citation type="submission" date="2019-10" db="EMBL/GenBank/DDBJ databases">
        <title>Genome sequence of Azospirillum melinis.</title>
        <authorList>
            <person name="Ambrosini A."/>
            <person name="Sant'Anna F.H."/>
            <person name="Cassan F.D."/>
            <person name="Souza E.M."/>
            <person name="Passaglia L.M.P."/>
        </authorList>
    </citation>
    <scope>NUCLEOTIDE SEQUENCE [LARGE SCALE GENOMIC DNA]</scope>
    <source>
        <strain evidence="1 2">TMCY0552</strain>
    </source>
</reference>